<dbReference type="InterPro" id="IPR055259">
    <property type="entry name" value="YkvP/CgeB_Glyco_trans-like"/>
</dbReference>
<accession>A0A5C0SLQ7</accession>
<feature type="transmembrane region" description="Helical" evidence="1">
    <location>
        <begin position="98"/>
        <end position="120"/>
    </location>
</feature>
<keyword evidence="5" id="KW-1185">Reference proteome</keyword>
<dbReference type="PANTHER" id="PTHR45947:SF3">
    <property type="entry name" value="SULFOQUINOVOSYL TRANSFERASE SQD2"/>
    <property type="match status" value="1"/>
</dbReference>
<reference evidence="4 5" key="1">
    <citation type="submission" date="2019-07" db="EMBL/GenBank/DDBJ databases">
        <title>Complete genome of Thermococcus acidophilus.</title>
        <authorList>
            <person name="Li X."/>
        </authorList>
    </citation>
    <scope>NUCLEOTIDE SEQUENCE [LARGE SCALE GENOMIC DNA]</scope>
    <source>
        <strain evidence="4 5">SY113</strain>
    </source>
</reference>
<evidence type="ECO:0000313" key="5">
    <source>
        <dbReference type="Proteomes" id="UP000322631"/>
    </source>
</evidence>
<dbReference type="AlphaFoldDB" id="A0A5C0SLQ7"/>
<evidence type="ECO:0000256" key="1">
    <source>
        <dbReference type="SAM" id="Phobius"/>
    </source>
</evidence>
<feature type="domain" description="Glycosyltransferase subfamily 4-like N-terminal" evidence="2">
    <location>
        <begin position="53"/>
        <end position="215"/>
    </location>
</feature>
<dbReference type="CDD" id="cd03794">
    <property type="entry name" value="GT4_WbuB-like"/>
    <property type="match status" value="1"/>
</dbReference>
<dbReference type="SUPFAM" id="SSF53756">
    <property type="entry name" value="UDP-Glycosyltransferase/glycogen phosphorylase"/>
    <property type="match status" value="1"/>
</dbReference>
<dbReference type="InterPro" id="IPR050194">
    <property type="entry name" value="Glycosyltransferase_grp1"/>
</dbReference>
<proteinExistence type="predicted"/>
<dbReference type="PANTHER" id="PTHR45947">
    <property type="entry name" value="SULFOQUINOVOSYL TRANSFERASE SQD2"/>
    <property type="match status" value="1"/>
</dbReference>
<sequence>MFPPSSYMFYLNICLARTMKRLKLWGTLQYQWGDCVKRIVMTLSNPFKPDPRVYKEASSLVKAGYDVTIIAWDREGKYPKIETINGIKILRIHIRSCYGLPLCFIAGLFLFYLRSLFLLMKMDFDIIHTHDFDTAVLGVIIKKIKNNVWVYDVHDLYESMVKLVSGEKLAKIVGYLDSYFQKNADLIFTASQKVKQVVQRNNKDVFVILNTVNPSYLKNLPKYPTFTIFYGGVLSGNRFLLEMLKIAERLGVTYRIAGKGWADVEEILKKQLGKNFLGFIPHEQIFVELEKAHLTFAIYDPRFENIRLSLPNKVFEAASVKTPILVSRGTALAELVESMKIGWSVKYDEKDVENRVSFLLMNPKYLKKAGHRGHKIYLKKYTWNFVEQVLLTAYSKGVKSNASR</sequence>
<evidence type="ECO:0000259" key="3">
    <source>
        <dbReference type="Pfam" id="PF13524"/>
    </source>
</evidence>
<gene>
    <name evidence="4" type="ORF">FPV09_09255</name>
</gene>
<dbReference type="Pfam" id="PF13439">
    <property type="entry name" value="Glyco_transf_4"/>
    <property type="match status" value="1"/>
</dbReference>
<name>A0A5C0SLQ7_9EURY</name>
<organism evidence="4 5">
    <name type="scientific">Thermococcus aciditolerans</name>
    <dbReference type="NCBI Taxonomy" id="2598455"/>
    <lineage>
        <taxon>Archaea</taxon>
        <taxon>Methanobacteriati</taxon>
        <taxon>Methanobacteriota</taxon>
        <taxon>Thermococci</taxon>
        <taxon>Thermococcales</taxon>
        <taxon>Thermococcaceae</taxon>
        <taxon>Thermococcus</taxon>
    </lineage>
</organism>
<protein>
    <submittedName>
        <fullName evidence="4">Glycosyltransferase family 4 protein</fullName>
    </submittedName>
</protein>
<keyword evidence="1" id="KW-0472">Membrane</keyword>
<keyword evidence="1" id="KW-0812">Transmembrane</keyword>
<keyword evidence="4" id="KW-0808">Transferase</keyword>
<dbReference type="GO" id="GO:0016757">
    <property type="term" value="F:glycosyltransferase activity"/>
    <property type="evidence" value="ECO:0007669"/>
    <property type="project" value="TreeGrafter"/>
</dbReference>
<dbReference type="EMBL" id="CP041932">
    <property type="protein sequence ID" value="QEK15250.1"/>
    <property type="molecule type" value="Genomic_DNA"/>
</dbReference>
<evidence type="ECO:0000313" key="4">
    <source>
        <dbReference type="EMBL" id="QEK15250.1"/>
    </source>
</evidence>
<dbReference type="KEGG" id="them:FPV09_09255"/>
<evidence type="ECO:0000259" key="2">
    <source>
        <dbReference type="Pfam" id="PF13439"/>
    </source>
</evidence>
<dbReference type="Pfam" id="PF13524">
    <property type="entry name" value="Glyco_trans_1_2"/>
    <property type="match status" value="1"/>
</dbReference>
<dbReference type="Gene3D" id="3.40.50.2000">
    <property type="entry name" value="Glycogen Phosphorylase B"/>
    <property type="match status" value="2"/>
</dbReference>
<keyword evidence="1" id="KW-1133">Transmembrane helix</keyword>
<dbReference type="Proteomes" id="UP000322631">
    <property type="component" value="Chromosome"/>
</dbReference>
<dbReference type="InterPro" id="IPR028098">
    <property type="entry name" value="Glyco_trans_4-like_N"/>
</dbReference>
<feature type="domain" description="Spore protein YkvP/CgeB glycosyl transferase-like" evidence="3">
    <location>
        <begin position="240"/>
        <end position="384"/>
    </location>
</feature>